<keyword evidence="3" id="KW-0804">Transcription</keyword>
<keyword evidence="1" id="KW-0805">Transcription regulation</keyword>
<feature type="domain" description="HTH gntR-type" evidence="4">
    <location>
        <begin position="23"/>
        <end position="90"/>
    </location>
</feature>
<dbReference type="GO" id="GO:0003700">
    <property type="term" value="F:DNA-binding transcription factor activity"/>
    <property type="evidence" value="ECO:0007669"/>
    <property type="project" value="InterPro"/>
</dbReference>
<keyword evidence="2" id="KW-0238">DNA-binding</keyword>
<evidence type="ECO:0000256" key="1">
    <source>
        <dbReference type="ARBA" id="ARBA00023015"/>
    </source>
</evidence>
<dbReference type="InterPro" id="IPR000524">
    <property type="entry name" value="Tscrpt_reg_HTH_GntR"/>
</dbReference>
<evidence type="ECO:0000256" key="2">
    <source>
        <dbReference type="ARBA" id="ARBA00023125"/>
    </source>
</evidence>
<dbReference type="SMART" id="SM00345">
    <property type="entry name" value="HTH_GNTR"/>
    <property type="match status" value="1"/>
</dbReference>
<sequence>MLCNGFVAPPPEVKTPMPLNDAKPRADDIADAIRARICLQPVTDQTLLLEGTLAAEFGVSRTPVRQALQRLSYEGLIEVRTGVGSFANALDPADRGLHLAVHCGLLRLVGALPDAPVPRDIARRLDGLSRQAQHPEPMDATTTFELVSELNANLSRLIPDPVIADAHLVSGWRVLRWFLADLHHDESDTPRTVVNLCRLGEAGAGNGRAALFAAAAALFEPSR</sequence>
<dbReference type="STRING" id="1335048.AKL17_3887"/>
<evidence type="ECO:0000256" key="3">
    <source>
        <dbReference type="ARBA" id="ARBA00023163"/>
    </source>
</evidence>
<protein>
    <submittedName>
        <fullName evidence="5">GntR family transcriptional regulator</fullName>
    </submittedName>
</protein>
<dbReference type="GO" id="GO:0003677">
    <property type="term" value="F:DNA binding"/>
    <property type="evidence" value="ECO:0007669"/>
    <property type="project" value="UniProtKB-KW"/>
</dbReference>
<evidence type="ECO:0000313" key="5">
    <source>
        <dbReference type="EMBL" id="AMY71109.1"/>
    </source>
</evidence>
<evidence type="ECO:0000259" key="4">
    <source>
        <dbReference type="PROSITE" id="PS50949"/>
    </source>
</evidence>
<dbReference type="PROSITE" id="PS50949">
    <property type="entry name" value="HTH_GNTR"/>
    <property type="match status" value="1"/>
</dbReference>
<proteinExistence type="predicted"/>
<dbReference type="Proteomes" id="UP000076128">
    <property type="component" value="Chromosome"/>
</dbReference>
<dbReference type="KEGG" id="daa:AKL17_3887"/>
<dbReference type="SUPFAM" id="SSF46785">
    <property type="entry name" value="Winged helix' DNA-binding domain"/>
    <property type="match status" value="1"/>
</dbReference>
<dbReference type="Gene3D" id="1.10.10.10">
    <property type="entry name" value="Winged helix-like DNA-binding domain superfamily/Winged helix DNA-binding domain"/>
    <property type="match status" value="1"/>
</dbReference>
<dbReference type="PANTHER" id="PTHR43537">
    <property type="entry name" value="TRANSCRIPTIONAL REGULATOR, GNTR FAMILY"/>
    <property type="match status" value="1"/>
</dbReference>
<dbReference type="PRINTS" id="PR00035">
    <property type="entry name" value="HTHGNTR"/>
</dbReference>
<dbReference type="EMBL" id="CP012661">
    <property type="protein sequence ID" value="AMY71109.1"/>
    <property type="molecule type" value="Genomic_DNA"/>
</dbReference>
<dbReference type="Pfam" id="PF00392">
    <property type="entry name" value="GntR"/>
    <property type="match status" value="1"/>
</dbReference>
<keyword evidence="6" id="KW-1185">Reference proteome</keyword>
<dbReference type="CDD" id="cd07377">
    <property type="entry name" value="WHTH_GntR"/>
    <property type="match status" value="1"/>
</dbReference>
<dbReference type="PATRIC" id="fig|1335048.3.peg.4029"/>
<dbReference type="PANTHER" id="PTHR43537:SF5">
    <property type="entry name" value="UXU OPERON TRANSCRIPTIONAL REGULATOR"/>
    <property type="match status" value="1"/>
</dbReference>
<gene>
    <name evidence="5" type="ORF">AKL17_3887</name>
</gene>
<dbReference type="AlphaFoldDB" id="A0A161GZL9"/>
<reference evidence="5 6" key="1">
    <citation type="submission" date="2015-09" db="EMBL/GenBank/DDBJ databases">
        <title>Complete genome sequence of Defluviimonas alba cai42t isolated from an oilfield in Xinjiang.</title>
        <authorList>
            <person name="Geng S."/>
            <person name="Pan X."/>
            <person name="Wu X."/>
        </authorList>
    </citation>
    <scope>NUCLEOTIDE SEQUENCE [LARGE SCALE GENOMIC DNA]</scope>
    <source>
        <strain evidence="6">cai42</strain>
    </source>
</reference>
<accession>A0A161GZL9</accession>
<dbReference type="InterPro" id="IPR036390">
    <property type="entry name" value="WH_DNA-bd_sf"/>
</dbReference>
<organism evidence="5 6">
    <name type="scientific">Frigidibacter mobilis</name>
    <dbReference type="NCBI Taxonomy" id="1335048"/>
    <lineage>
        <taxon>Bacteria</taxon>
        <taxon>Pseudomonadati</taxon>
        <taxon>Pseudomonadota</taxon>
        <taxon>Alphaproteobacteria</taxon>
        <taxon>Rhodobacterales</taxon>
        <taxon>Paracoccaceae</taxon>
        <taxon>Frigidibacter</taxon>
    </lineage>
</organism>
<name>A0A161GZL9_9RHOB</name>
<evidence type="ECO:0000313" key="6">
    <source>
        <dbReference type="Proteomes" id="UP000076128"/>
    </source>
</evidence>
<dbReference type="InterPro" id="IPR036388">
    <property type="entry name" value="WH-like_DNA-bd_sf"/>
</dbReference>
<dbReference type="OrthoDB" id="7618373at2"/>